<dbReference type="RefSeq" id="WP_188698603.1">
    <property type="nucleotide sequence ID" value="NZ_BMLS01000008.1"/>
</dbReference>
<gene>
    <name evidence="6" type="ORF">GCM10010982_36210</name>
</gene>
<dbReference type="Proteomes" id="UP000606935">
    <property type="component" value="Unassembled WGS sequence"/>
</dbReference>
<name>A0A917Z3F2_9ALTE</name>
<evidence type="ECO:0000256" key="2">
    <source>
        <dbReference type="ARBA" id="ARBA00023015"/>
    </source>
</evidence>
<dbReference type="InterPro" id="IPR036388">
    <property type="entry name" value="WH-like_DNA-bd_sf"/>
</dbReference>
<dbReference type="SUPFAM" id="SSF46785">
    <property type="entry name" value="Winged helix' DNA-binding domain"/>
    <property type="match status" value="1"/>
</dbReference>
<dbReference type="InterPro" id="IPR000847">
    <property type="entry name" value="LysR_HTH_N"/>
</dbReference>
<evidence type="ECO:0000256" key="1">
    <source>
        <dbReference type="ARBA" id="ARBA00009437"/>
    </source>
</evidence>
<feature type="domain" description="HTH lysR-type" evidence="5">
    <location>
        <begin position="13"/>
        <end position="70"/>
    </location>
</feature>
<sequence length="305" mass="34095">MVNARKLRQVSNLDLKLLKTFIAVVQAGSFTGAESLLNLSRSAISIYISDLEKRLGMKLCNRGRAGFNLTLEGQKVYEAAQKLMHATDIFQEEVNNTYAVLKGELNIGIIDSLVTIPHRTISDALAKLKQTSSEIRINIRMSNPADISLALLEGELDVGVMPSLQPIDGLKLQPLYNETSALYCSSRHPLYADQDTLYSIGQHSAVLPIYAQQMNQPQLFDQLNVTATSNDREGVAFLILTHEYIGFLPVHYASRWVEKGEMRALLPDVLQYQTDFYVATRQTQRNKRVLDVFLAALVDKPAKPN</sequence>
<dbReference type="Gene3D" id="3.40.190.10">
    <property type="entry name" value="Periplasmic binding protein-like II"/>
    <property type="match status" value="1"/>
</dbReference>
<keyword evidence="2" id="KW-0805">Transcription regulation</keyword>
<dbReference type="Gene3D" id="1.10.10.10">
    <property type="entry name" value="Winged helix-like DNA-binding domain superfamily/Winged helix DNA-binding domain"/>
    <property type="match status" value="1"/>
</dbReference>
<dbReference type="InterPro" id="IPR036390">
    <property type="entry name" value="WH_DNA-bd_sf"/>
</dbReference>
<dbReference type="GO" id="GO:0003700">
    <property type="term" value="F:DNA-binding transcription factor activity"/>
    <property type="evidence" value="ECO:0007669"/>
    <property type="project" value="InterPro"/>
</dbReference>
<evidence type="ECO:0000313" key="7">
    <source>
        <dbReference type="Proteomes" id="UP000606935"/>
    </source>
</evidence>
<keyword evidence="4" id="KW-0804">Transcription</keyword>
<reference evidence="6" key="2">
    <citation type="submission" date="2020-09" db="EMBL/GenBank/DDBJ databases">
        <authorList>
            <person name="Sun Q."/>
            <person name="Zhou Y."/>
        </authorList>
    </citation>
    <scope>NUCLEOTIDE SEQUENCE</scope>
    <source>
        <strain evidence="6">CGMCC 1.7086</strain>
    </source>
</reference>
<dbReference type="Pfam" id="PF03466">
    <property type="entry name" value="LysR_substrate"/>
    <property type="match status" value="1"/>
</dbReference>
<dbReference type="Pfam" id="PF00126">
    <property type="entry name" value="HTH_1"/>
    <property type="match status" value="1"/>
</dbReference>
<comment type="caution">
    <text evidence="6">The sequence shown here is derived from an EMBL/GenBank/DDBJ whole genome shotgun (WGS) entry which is preliminary data.</text>
</comment>
<proteinExistence type="inferred from homology"/>
<dbReference type="GO" id="GO:0000976">
    <property type="term" value="F:transcription cis-regulatory region binding"/>
    <property type="evidence" value="ECO:0007669"/>
    <property type="project" value="TreeGrafter"/>
</dbReference>
<protein>
    <submittedName>
        <fullName evidence="6">LysR family transcriptional regulator</fullName>
    </submittedName>
</protein>
<evidence type="ECO:0000313" key="6">
    <source>
        <dbReference type="EMBL" id="GGO74128.1"/>
    </source>
</evidence>
<keyword evidence="3" id="KW-0238">DNA-binding</keyword>
<dbReference type="CDD" id="cd05466">
    <property type="entry name" value="PBP2_LTTR_substrate"/>
    <property type="match status" value="1"/>
</dbReference>
<reference evidence="6" key="1">
    <citation type="journal article" date="2014" name="Int. J. Syst. Evol. Microbiol.">
        <title>Complete genome sequence of Corynebacterium casei LMG S-19264T (=DSM 44701T), isolated from a smear-ripened cheese.</title>
        <authorList>
            <consortium name="US DOE Joint Genome Institute (JGI-PGF)"/>
            <person name="Walter F."/>
            <person name="Albersmeier A."/>
            <person name="Kalinowski J."/>
            <person name="Ruckert C."/>
        </authorList>
    </citation>
    <scope>NUCLEOTIDE SEQUENCE</scope>
    <source>
        <strain evidence="6">CGMCC 1.7086</strain>
    </source>
</reference>
<dbReference type="AlphaFoldDB" id="A0A917Z3F2"/>
<evidence type="ECO:0000256" key="3">
    <source>
        <dbReference type="ARBA" id="ARBA00023125"/>
    </source>
</evidence>
<dbReference type="PANTHER" id="PTHR30126">
    <property type="entry name" value="HTH-TYPE TRANSCRIPTIONAL REGULATOR"/>
    <property type="match status" value="1"/>
</dbReference>
<dbReference type="PROSITE" id="PS50931">
    <property type="entry name" value="HTH_LYSR"/>
    <property type="match status" value="1"/>
</dbReference>
<keyword evidence="7" id="KW-1185">Reference proteome</keyword>
<dbReference type="InterPro" id="IPR005119">
    <property type="entry name" value="LysR_subst-bd"/>
</dbReference>
<dbReference type="PANTHER" id="PTHR30126:SF98">
    <property type="entry name" value="HTH-TYPE TRANSCRIPTIONAL ACTIVATOR BAUR"/>
    <property type="match status" value="1"/>
</dbReference>
<organism evidence="6 7">
    <name type="scientific">Bowmanella pacifica</name>
    <dbReference type="NCBI Taxonomy" id="502051"/>
    <lineage>
        <taxon>Bacteria</taxon>
        <taxon>Pseudomonadati</taxon>
        <taxon>Pseudomonadota</taxon>
        <taxon>Gammaproteobacteria</taxon>
        <taxon>Alteromonadales</taxon>
        <taxon>Alteromonadaceae</taxon>
        <taxon>Bowmanella</taxon>
    </lineage>
</organism>
<comment type="similarity">
    <text evidence="1">Belongs to the LysR transcriptional regulatory family.</text>
</comment>
<dbReference type="SUPFAM" id="SSF53850">
    <property type="entry name" value="Periplasmic binding protein-like II"/>
    <property type="match status" value="1"/>
</dbReference>
<evidence type="ECO:0000259" key="5">
    <source>
        <dbReference type="PROSITE" id="PS50931"/>
    </source>
</evidence>
<accession>A0A917Z3F2</accession>
<dbReference type="EMBL" id="BMLS01000008">
    <property type="protein sequence ID" value="GGO74128.1"/>
    <property type="molecule type" value="Genomic_DNA"/>
</dbReference>
<evidence type="ECO:0000256" key="4">
    <source>
        <dbReference type="ARBA" id="ARBA00023163"/>
    </source>
</evidence>